<evidence type="ECO:0000313" key="3">
    <source>
        <dbReference type="Proteomes" id="UP000324800"/>
    </source>
</evidence>
<dbReference type="EMBL" id="SNRW01018531">
    <property type="protein sequence ID" value="KAA6367254.1"/>
    <property type="molecule type" value="Genomic_DNA"/>
</dbReference>
<reference evidence="2 3" key="1">
    <citation type="submission" date="2019-03" db="EMBL/GenBank/DDBJ databases">
        <title>Single cell metagenomics reveals metabolic interactions within the superorganism composed of flagellate Streblomastix strix and complex community of Bacteroidetes bacteria on its surface.</title>
        <authorList>
            <person name="Treitli S.C."/>
            <person name="Kolisko M."/>
            <person name="Husnik F."/>
            <person name="Keeling P."/>
            <person name="Hampl V."/>
        </authorList>
    </citation>
    <scope>NUCLEOTIDE SEQUENCE [LARGE SCALE GENOMIC DNA]</scope>
    <source>
        <strain evidence="2">ST1C</strain>
    </source>
</reference>
<proteinExistence type="predicted"/>
<accession>A0A5J4UAK9</accession>
<feature type="region of interest" description="Disordered" evidence="1">
    <location>
        <begin position="1"/>
        <end position="28"/>
    </location>
</feature>
<name>A0A5J4UAK9_9EUKA</name>
<evidence type="ECO:0000313" key="2">
    <source>
        <dbReference type="EMBL" id="KAA6367254.1"/>
    </source>
</evidence>
<protein>
    <submittedName>
        <fullName evidence="2">Uncharacterized protein</fullName>
    </submittedName>
</protein>
<evidence type="ECO:0000256" key="1">
    <source>
        <dbReference type="SAM" id="MobiDB-lite"/>
    </source>
</evidence>
<comment type="caution">
    <text evidence="2">The sequence shown here is derived from an EMBL/GenBank/DDBJ whole genome shotgun (WGS) entry which is preliminary data.</text>
</comment>
<dbReference type="AlphaFoldDB" id="A0A5J4UAK9"/>
<gene>
    <name evidence="2" type="ORF">EZS28_037220</name>
</gene>
<organism evidence="2 3">
    <name type="scientific">Streblomastix strix</name>
    <dbReference type="NCBI Taxonomy" id="222440"/>
    <lineage>
        <taxon>Eukaryota</taxon>
        <taxon>Metamonada</taxon>
        <taxon>Preaxostyla</taxon>
        <taxon>Oxymonadida</taxon>
        <taxon>Streblomastigidae</taxon>
        <taxon>Streblomastix</taxon>
    </lineage>
</organism>
<sequence>MLKTVEAGRLKQNQRLNKRGRNTIVQTNQYNRRNSAPNNLQSGFDDERETRGQNMIATNKIRNVWDKRKISVQYVIWKQLV</sequence>
<dbReference type="Proteomes" id="UP000324800">
    <property type="component" value="Unassembled WGS sequence"/>
</dbReference>